<name>A0A7W6WDL3_9HYPH</name>
<evidence type="ECO:0000256" key="1">
    <source>
        <dbReference type="ARBA" id="ARBA00001974"/>
    </source>
</evidence>
<dbReference type="SUPFAM" id="SSF51905">
    <property type="entry name" value="FAD/NAD(P)-binding domain"/>
    <property type="match status" value="2"/>
</dbReference>
<dbReference type="PRINTS" id="PR00368">
    <property type="entry name" value="FADPNR"/>
</dbReference>
<dbReference type="Pfam" id="PF14759">
    <property type="entry name" value="Reductase_C"/>
    <property type="match status" value="1"/>
</dbReference>
<dbReference type="InterPro" id="IPR050446">
    <property type="entry name" value="FAD-oxidoreductase/Apoptosis"/>
</dbReference>
<comment type="caution">
    <text evidence="7">The sequence shown here is derived from an EMBL/GenBank/DDBJ whole genome shotgun (WGS) entry which is preliminary data.</text>
</comment>
<dbReference type="GO" id="GO:0008860">
    <property type="term" value="F:ferredoxin-NAD+ reductase activity"/>
    <property type="evidence" value="ECO:0007669"/>
    <property type="project" value="UniProtKB-EC"/>
</dbReference>
<evidence type="ECO:0000259" key="6">
    <source>
        <dbReference type="Pfam" id="PF14759"/>
    </source>
</evidence>
<dbReference type="PRINTS" id="PR00411">
    <property type="entry name" value="PNDRDTASEI"/>
</dbReference>
<proteinExistence type="predicted"/>
<evidence type="ECO:0000256" key="2">
    <source>
        <dbReference type="ARBA" id="ARBA00022630"/>
    </source>
</evidence>
<dbReference type="InterPro" id="IPR028202">
    <property type="entry name" value="Reductase_C"/>
</dbReference>
<dbReference type="InterPro" id="IPR023753">
    <property type="entry name" value="FAD/NAD-binding_dom"/>
</dbReference>
<dbReference type="PANTHER" id="PTHR43557">
    <property type="entry name" value="APOPTOSIS-INDUCING FACTOR 1"/>
    <property type="match status" value="1"/>
</dbReference>
<gene>
    <name evidence="7" type="ORF">GGE12_001479</name>
</gene>
<dbReference type="GO" id="GO:0016651">
    <property type="term" value="F:oxidoreductase activity, acting on NAD(P)H"/>
    <property type="evidence" value="ECO:0007669"/>
    <property type="project" value="TreeGrafter"/>
</dbReference>
<dbReference type="GO" id="GO:0005737">
    <property type="term" value="C:cytoplasm"/>
    <property type="evidence" value="ECO:0007669"/>
    <property type="project" value="TreeGrafter"/>
</dbReference>
<keyword evidence="7" id="KW-0223">Dioxygenase</keyword>
<feature type="domain" description="Reductase C-terminal" evidence="6">
    <location>
        <begin position="320"/>
        <end position="404"/>
    </location>
</feature>
<comment type="cofactor">
    <cofactor evidence="1">
        <name>FAD</name>
        <dbReference type="ChEBI" id="CHEBI:57692"/>
    </cofactor>
</comment>
<keyword evidence="4 7" id="KW-0560">Oxidoreductase</keyword>
<keyword evidence="3" id="KW-0274">FAD</keyword>
<dbReference type="PANTHER" id="PTHR43557:SF2">
    <property type="entry name" value="RIESKE DOMAIN-CONTAINING PROTEIN-RELATED"/>
    <property type="match status" value="1"/>
</dbReference>
<evidence type="ECO:0000259" key="5">
    <source>
        <dbReference type="Pfam" id="PF07992"/>
    </source>
</evidence>
<accession>A0A7W6WDL3</accession>
<feature type="domain" description="FAD/NAD(P)-binding" evidence="5">
    <location>
        <begin position="4"/>
        <end position="301"/>
    </location>
</feature>
<dbReference type="EC" id="1.18.1.3" evidence="7"/>
<protein>
    <submittedName>
        <fullName evidence="7">3-phenylpropionate/trans-cinnamate dioxygenase ferredoxin reductase subunit</fullName>
        <ecNumber evidence="7">1.18.1.3</ecNumber>
    </submittedName>
</protein>
<evidence type="ECO:0000256" key="4">
    <source>
        <dbReference type="ARBA" id="ARBA00023002"/>
    </source>
</evidence>
<dbReference type="GO" id="GO:0051213">
    <property type="term" value="F:dioxygenase activity"/>
    <property type="evidence" value="ECO:0007669"/>
    <property type="project" value="UniProtKB-KW"/>
</dbReference>
<dbReference type="RefSeq" id="WP_183924181.1">
    <property type="nucleotide sequence ID" value="NZ_JACIGM010000003.1"/>
</dbReference>
<dbReference type="Pfam" id="PF07992">
    <property type="entry name" value="Pyr_redox_2"/>
    <property type="match status" value="1"/>
</dbReference>
<evidence type="ECO:0000313" key="8">
    <source>
        <dbReference type="Proteomes" id="UP000533641"/>
    </source>
</evidence>
<keyword evidence="2" id="KW-0285">Flavoprotein</keyword>
<sequence length="405" mass="44044">MTDRLVIIGAGQAGFAMAAKLRALHDTRPITIIGAEDVLPYQRPPLSKKYLLGEMTFDRLLFRPEHWYPDNNVEIRLATFVEQIDRDKKEVALQDGSILDYGTLALTTGSTPRRLPAAVGGDLDGVYVARDKRDADLLADEMRPGRRVLIIGGGYIGLEAAAVARYRGLEVTVIEMADRILQRVAAKETADIIRAIHESHDVVIREKTGLKRLVGRDGHVCGAELSDGSVIEIDFAVVGIGVVPNDQLAKEAGLDVANGILVNEFARTSDTSIFAAGDCAVQPWQDGRIRLESVQNAVDQAEAAAAVIAGGDAPYDPKPWFWSDQYDVKLQIAGFNLGYDETLLRPGAREGAHSVWYFRNGQFIAVDAINDAKAYVTGKKLLETGINPDKAVLADEAADLKQLLA</sequence>
<evidence type="ECO:0000256" key="3">
    <source>
        <dbReference type="ARBA" id="ARBA00022827"/>
    </source>
</evidence>
<dbReference type="InterPro" id="IPR036188">
    <property type="entry name" value="FAD/NAD-bd_sf"/>
</dbReference>
<dbReference type="SUPFAM" id="SSF55424">
    <property type="entry name" value="FAD/NAD-linked reductases, dimerisation (C-terminal) domain"/>
    <property type="match status" value="1"/>
</dbReference>
<organism evidence="7 8">
    <name type="scientific">Rhizobium mongolense</name>
    <dbReference type="NCBI Taxonomy" id="57676"/>
    <lineage>
        <taxon>Bacteria</taxon>
        <taxon>Pseudomonadati</taxon>
        <taxon>Pseudomonadota</taxon>
        <taxon>Alphaproteobacteria</taxon>
        <taxon>Hyphomicrobiales</taxon>
        <taxon>Rhizobiaceae</taxon>
        <taxon>Rhizobium/Agrobacterium group</taxon>
        <taxon>Rhizobium</taxon>
    </lineage>
</organism>
<dbReference type="EMBL" id="JACIGM010000003">
    <property type="protein sequence ID" value="MBB4273724.1"/>
    <property type="molecule type" value="Genomic_DNA"/>
</dbReference>
<dbReference type="InterPro" id="IPR016156">
    <property type="entry name" value="FAD/NAD-linked_Rdtase_dimer_sf"/>
</dbReference>
<evidence type="ECO:0000313" key="7">
    <source>
        <dbReference type="EMBL" id="MBB4273724.1"/>
    </source>
</evidence>
<dbReference type="Gene3D" id="3.30.390.30">
    <property type="match status" value="1"/>
</dbReference>
<dbReference type="Gene3D" id="3.50.50.60">
    <property type="entry name" value="FAD/NAD(P)-binding domain"/>
    <property type="match status" value="2"/>
</dbReference>
<reference evidence="7 8" key="1">
    <citation type="submission" date="2020-08" db="EMBL/GenBank/DDBJ databases">
        <title>Genomic Encyclopedia of Type Strains, Phase IV (KMG-V): Genome sequencing to study the core and pangenomes of soil and plant-associated prokaryotes.</title>
        <authorList>
            <person name="Whitman W."/>
        </authorList>
    </citation>
    <scope>NUCLEOTIDE SEQUENCE [LARGE SCALE GENOMIC DNA]</scope>
    <source>
        <strain evidence="7 8">SEMIA 402</strain>
    </source>
</reference>
<dbReference type="AlphaFoldDB" id="A0A7W6WDL3"/>
<dbReference type="Proteomes" id="UP000533641">
    <property type="component" value="Unassembled WGS sequence"/>
</dbReference>